<organism evidence="1 2">
    <name type="scientific">BD1-7 clade bacterium</name>
    <dbReference type="NCBI Taxonomy" id="2029982"/>
    <lineage>
        <taxon>Bacteria</taxon>
        <taxon>Pseudomonadati</taxon>
        <taxon>Pseudomonadota</taxon>
        <taxon>Gammaproteobacteria</taxon>
        <taxon>Cellvibrionales</taxon>
        <taxon>Spongiibacteraceae</taxon>
        <taxon>BD1-7 clade</taxon>
    </lineage>
</organism>
<dbReference type="EMBL" id="CACSIO010000001">
    <property type="protein sequence ID" value="CAA0084747.1"/>
    <property type="molecule type" value="Genomic_DNA"/>
</dbReference>
<evidence type="ECO:0000313" key="1">
    <source>
        <dbReference type="EMBL" id="CAA0084747.1"/>
    </source>
</evidence>
<protein>
    <submittedName>
        <fullName evidence="1">Uncharacterized protein</fullName>
    </submittedName>
</protein>
<accession>A0A5S9N723</accession>
<evidence type="ECO:0000313" key="2">
    <source>
        <dbReference type="Proteomes" id="UP000441399"/>
    </source>
</evidence>
<proteinExistence type="predicted"/>
<dbReference type="AlphaFoldDB" id="A0A5S9N723"/>
<gene>
    <name evidence="1" type="ORF">OPDIPICF_00723</name>
</gene>
<sequence>MMERGLVYQTLNDLASYPFANKRFGETGGGDHV</sequence>
<reference evidence="1 2" key="1">
    <citation type="submission" date="2019-11" db="EMBL/GenBank/DDBJ databases">
        <authorList>
            <person name="Holert J."/>
        </authorList>
    </citation>
    <scope>NUCLEOTIDE SEQUENCE [LARGE SCALE GENOMIC DNA]</scope>
    <source>
        <strain evidence="1">SB11_3</strain>
    </source>
</reference>
<keyword evidence="2" id="KW-1185">Reference proteome</keyword>
<name>A0A5S9N723_9GAMM</name>
<dbReference type="Proteomes" id="UP000441399">
    <property type="component" value="Unassembled WGS sequence"/>
</dbReference>